<dbReference type="Proteomes" id="UP000798662">
    <property type="component" value="Chromosome 1"/>
</dbReference>
<sequence>MTGLPDVGVNPDVNPDIHPRCKRRGGLLDLPTELLERILFNVANPTAIRAASRTCTRLAAAAATTSPLCPALLAGHVELTPPPGPTTRWATVFYCYWDGTHGDPTDTVAFAPPLSLVRGWKNGKRLADGGGSGSGGGGDGAPAVKIVASDDGDDGPAVAPEGDRKGPKGGLLYTDSRRAAGGAPAAPAVDDARANDGGIRANDGGAGVPGGGAASPAAMRPKTAAAASTATAAAKAAVGTPAEEDPRLLYAAVVAATRAGDAVADPDFGKVFGRALTCSDERLWGSVADLVPRVWVARLDPPGIPRPPPSANATDAPTAAPAQGVSYAAYVAPVPAAPSQPPTLPLSPKTAWSATVVNITGTVSTAATPNAAHPPFCFVIPPSLPFELA</sequence>
<evidence type="ECO:0000313" key="1">
    <source>
        <dbReference type="EMBL" id="KAK1859187.1"/>
    </source>
</evidence>
<keyword evidence="2" id="KW-1185">Reference proteome</keyword>
<protein>
    <submittedName>
        <fullName evidence="1">Uncharacterized protein</fullName>
    </submittedName>
</protein>
<evidence type="ECO:0000313" key="2">
    <source>
        <dbReference type="Proteomes" id="UP000798662"/>
    </source>
</evidence>
<name>A0ACC3BMQ3_PYRYE</name>
<comment type="caution">
    <text evidence="1">The sequence shown here is derived from an EMBL/GenBank/DDBJ whole genome shotgun (WGS) entry which is preliminary data.</text>
</comment>
<dbReference type="EMBL" id="CM020618">
    <property type="protein sequence ID" value="KAK1859187.1"/>
    <property type="molecule type" value="Genomic_DNA"/>
</dbReference>
<gene>
    <name evidence="1" type="ORF">I4F81_001784</name>
</gene>
<reference evidence="1" key="1">
    <citation type="submission" date="2019-11" db="EMBL/GenBank/DDBJ databases">
        <title>Nori genome reveals adaptations in red seaweeds to the harsh intertidal environment.</title>
        <authorList>
            <person name="Wang D."/>
            <person name="Mao Y."/>
        </authorList>
    </citation>
    <scope>NUCLEOTIDE SEQUENCE</scope>
    <source>
        <tissue evidence="1">Gametophyte</tissue>
    </source>
</reference>
<accession>A0ACC3BMQ3</accession>
<proteinExistence type="predicted"/>
<organism evidence="1 2">
    <name type="scientific">Pyropia yezoensis</name>
    <name type="common">Susabi-nori</name>
    <name type="synonym">Porphyra yezoensis</name>
    <dbReference type="NCBI Taxonomy" id="2788"/>
    <lineage>
        <taxon>Eukaryota</taxon>
        <taxon>Rhodophyta</taxon>
        <taxon>Bangiophyceae</taxon>
        <taxon>Bangiales</taxon>
        <taxon>Bangiaceae</taxon>
        <taxon>Pyropia</taxon>
    </lineage>
</organism>